<evidence type="ECO:0000256" key="2">
    <source>
        <dbReference type="ARBA" id="ARBA00023043"/>
    </source>
</evidence>
<dbReference type="AlphaFoldDB" id="A0AA36HN89"/>
<feature type="repeat" description="ANK" evidence="3">
    <location>
        <begin position="543"/>
        <end position="575"/>
    </location>
</feature>
<dbReference type="SUPFAM" id="SSF48403">
    <property type="entry name" value="Ankyrin repeat"/>
    <property type="match status" value="1"/>
</dbReference>
<dbReference type="EMBL" id="CAUJNA010000125">
    <property type="protein sequence ID" value="CAJ1372281.1"/>
    <property type="molecule type" value="Genomic_DNA"/>
</dbReference>
<keyword evidence="2 3" id="KW-0040">ANK repeat</keyword>
<reference evidence="4" key="1">
    <citation type="submission" date="2023-08" db="EMBL/GenBank/DDBJ databases">
        <authorList>
            <person name="Chen Y."/>
            <person name="Shah S."/>
            <person name="Dougan E. K."/>
            <person name="Thang M."/>
            <person name="Chan C."/>
        </authorList>
    </citation>
    <scope>NUCLEOTIDE SEQUENCE</scope>
</reference>
<dbReference type="PANTHER" id="PTHR24173:SF74">
    <property type="entry name" value="ANKYRIN REPEAT DOMAIN-CONTAINING PROTEIN 16"/>
    <property type="match status" value="1"/>
</dbReference>
<sequence length="600" mass="65757">MLKPFGQPGQTTSNAMGNLCAPELELDCQLACAGHVHTCKYPMYLVKVSDFLLMSGTPQPNHVLAERGLLHKWQPGMFTIFVSHQWLGAGHPDETGRQLEVLREAVRRLINGKLQVEVDVTSATPLSRLTPFNSNRKVSRRTRQQIASGFMFLDWWAIPQITARQHGVNETETRSEAALAVQSIPAYVEAADLFLALVPELVHASTGLPCDYASWLSRGWCRAELWCRLLSNKRETSVVVIHSSQEAEIMFPLDWQRNLIADGCFTVEGDRSTVVKLGEVAMASKLQCLREKGPLSHYRFHMAQQPKLLGREREHFNEEAFLQFFNFSSIEDALTDQSGVNGLFCAVLSGNVAMIRLLAENKADVNRGLPDLSELGFYETQTMLMAAAKSHQDPSVLSALIECKAEVSARSRSGVTASFLARSAGQVHALVNARADLAEMNALNGAAGRANTETVKAILDLKIHPEFQRNGKYGTLHSIALWGRGNPDAISNARLLLSHRADANRVARPNYEILLDCAVCSASADIWGLENSSSITRVWASLPGLSVLGAAALTGSSSLVRLLVESKAQVSANDRGDLPHELAAACGHTHLLPLLETWQV</sequence>
<organism evidence="4 5">
    <name type="scientific">Effrenium voratum</name>
    <dbReference type="NCBI Taxonomy" id="2562239"/>
    <lineage>
        <taxon>Eukaryota</taxon>
        <taxon>Sar</taxon>
        <taxon>Alveolata</taxon>
        <taxon>Dinophyceae</taxon>
        <taxon>Suessiales</taxon>
        <taxon>Symbiodiniaceae</taxon>
        <taxon>Effrenium</taxon>
    </lineage>
</organism>
<evidence type="ECO:0000313" key="5">
    <source>
        <dbReference type="Proteomes" id="UP001178507"/>
    </source>
</evidence>
<dbReference type="Proteomes" id="UP001178507">
    <property type="component" value="Unassembled WGS sequence"/>
</dbReference>
<evidence type="ECO:0000256" key="3">
    <source>
        <dbReference type="PROSITE-ProRule" id="PRU00023"/>
    </source>
</evidence>
<keyword evidence="5" id="KW-1185">Reference proteome</keyword>
<dbReference type="SMART" id="SM00248">
    <property type="entry name" value="ANK"/>
    <property type="match status" value="4"/>
</dbReference>
<evidence type="ECO:0000313" key="4">
    <source>
        <dbReference type="EMBL" id="CAJ1372281.1"/>
    </source>
</evidence>
<dbReference type="Gene3D" id="1.25.40.20">
    <property type="entry name" value="Ankyrin repeat-containing domain"/>
    <property type="match status" value="2"/>
</dbReference>
<protein>
    <submittedName>
        <fullName evidence="4">Uncharacterized protein</fullName>
    </submittedName>
</protein>
<gene>
    <name evidence="4" type="ORF">EVOR1521_LOCUS2398</name>
</gene>
<dbReference type="PANTHER" id="PTHR24173">
    <property type="entry name" value="ANKYRIN REPEAT CONTAINING"/>
    <property type="match status" value="1"/>
</dbReference>
<dbReference type="InterPro" id="IPR002110">
    <property type="entry name" value="Ankyrin_rpt"/>
</dbReference>
<keyword evidence="1" id="KW-0677">Repeat</keyword>
<proteinExistence type="predicted"/>
<accession>A0AA36HN89</accession>
<evidence type="ECO:0000256" key="1">
    <source>
        <dbReference type="ARBA" id="ARBA00022737"/>
    </source>
</evidence>
<dbReference type="InterPro" id="IPR036770">
    <property type="entry name" value="Ankyrin_rpt-contain_sf"/>
</dbReference>
<dbReference type="PROSITE" id="PS50088">
    <property type="entry name" value="ANK_REPEAT"/>
    <property type="match status" value="1"/>
</dbReference>
<name>A0AA36HN89_9DINO</name>
<comment type="caution">
    <text evidence="4">The sequence shown here is derived from an EMBL/GenBank/DDBJ whole genome shotgun (WGS) entry which is preliminary data.</text>
</comment>